<name>A0AAP5E803_9GAMM</name>
<dbReference type="GO" id="GO:0016020">
    <property type="term" value="C:membrane"/>
    <property type="evidence" value="ECO:0007669"/>
    <property type="project" value="InterPro"/>
</dbReference>
<dbReference type="InterPro" id="IPR038673">
    <property type="entry name" value="OprB_sf"/>
</dbReference>
<protein>
    <submittedName>
        <fullName evidence="4">Porin</fullName>
    </submittedName>
</protein>
<dbReference type="Pfam" id="PF04966">
    <property type="entry name" value="OprB"/>
    <property type="match status" value="1"/>
</dbReference>
<proteinExistence type="inferred from homology"/>
<feature type="signal peptide" evidence="2">
    <location>
        <begin position="1"/>
        <end position="21"/>
    </location>
</feature>
<dbReference type="GO" id="GO:0015288">
    <property type="term" value="F:porin activity"/>
    <property type="evidence" value="ECO:0007669"/>
    <property type="project" value="InterPro"/>
</dbReference>
<evidence type="ECO:0000256" key="1">
    <source>
        <dbReference type="ARBA" id="ARBA00008769"/>
    </source>
</evidence>
<evidence type="ECO:0000256" key="2">
    <source>
        <dbReference type="RuleBase" id="RU363072"/>
    </source>
</evidence>
<evidence type="ECO:0000256" key="3">
    <source>
        <dbReference type="SAM" id="MobiDB-lite"/>
    </source>
</evidence>
<dbReference type="RefSeq" id="WP_306987377.1">
    <property type="nucleotide sequence ID" value="NZ_CP183298.1"/>
</dbReference>
<feature type="region of interest" description="Disordered" evidence="3">
    <location>
        <begin position="27"/>
        <end position="53"/>
    </location>
</feature>
<accession>A0AAP5E803</accession>
<organism evidence="4 5">
    <name type="scientific">Stenotrophomonas rhizophila</name>
    <dbReference type="NCBI Taxonomy" id="216778"/>
    <lineage>
        <taxon>Bacteria</taxon>
        <taxon>Pseudomonadati</taxon>
        <taxon>Pseudomonadota</taxon>
        <taxon>Gammaproteobacteria</taxon>
        <taxon>Lysobacterales</taxon>
        <taxon>Lysobacteraceae</taxon>
        <taxon>Stenotrophomonas</taxon>
    </lineage>
</organism>
<comment type="caution">
    <text evidence="4">The sequence shown here is derived from an EMBL/GenBank/DDBJ whole genome shotgun (WGS) entry which is preliminary data.</text>
</comment>
<evidence type="ECO:0000313" key="5">
    <source>
        <dbReference type="Proteomes" id="UP001226084"/>
    </source>
</evidence>
<dbReference type="EMBL" id="JAUTAS010000001">
    <property type="protein sequence ID" value="MDQ1107179.1"/>
    <property type="molecule type" value="Genomic_DNA"/>
</dbReference>
<feature type="chain" id="PRO_5042672725" evidence="2">
    <location>
        <begin position="22"/>
        <end position="423"/>
    </location>
</feature>
<dbReference type="GO" id="GO:0008643">
    <property type="term" value="P:carbohydrate transport"/>
    <property type="evidence" value="ECO:0007669"/>
    <property type="project" value="InterPro"/>
</dbReference>
<dbReference type="Gene3D" id="2.40.160.180">
    <property type="entry name" value="Carbohydrate-selective porin OprB"/>
    <property type="match status" value="1"/>
</dbReference>
<evidence type="ECO:0000313" key="4">
    <source>
        <dbReference type="EMBL" id="MDQ1107179.1"/>
    </source>
</evidence>
<comment type="similarity">
    <text evidence="1 2">Belongs to the OprB family.</text>
</comment>
<dbReference type="InterPro" id="IPR007049">
    <property type="entry name" value="Carb-sel_porin_OprB"/>
</dbReference>
<reference evidence="4" key="1">
    <citation type="submission" date="2023-07" db="EMBL/GenBank/DDBJ databases">
        <title>Functional and genomic diversity of the sorghum phyllosphere microbiome.</title>
        <authorList>
            <person name="Shade A."/>
        </authorList>
    </citation>
    <scope>NUCLEOTIDE SEQUENCE</scope>
    <source>
        <strain evidence="4">SORGH_AS_0457</strain>
    </source>
</reference>
<gene>
    <name evidence="4" type="ORF">QE424_000338</name>
</gene>
<dbReference type="AlphaFoldDB" id="A0AAP5E803"/>
<sequence length="423" mass="46483">MRAFLFRILVVLAASIAPLHAQDALPDDDPHVPLLQGTLSAEGDQEASDAEVTARPFPRDSLLEPWFAWKQDVQERTGLTFGGSYGLLHQNYSDSLIDQQNSTGAKLTLNMAYELFRKGTPEALVVAVAVEDRRPMFGSDQPPLFAGFGAGSLVPTAATWGQFDLGVTQAYIRQNLFGNRFQYTVGKIFAPNFVNAYPFFDDNRQFLSQAFSTSPSIQSPLRGFGAVAAWYPTANGLYLQAGMYTSHSDDTGSTVDDFFNTSEHFYHFDIGWTGRPRAGVPIAARGPTDSDNIHVSGWYRNAQDDGTPKSHGVAFNVNRMVSERTMVFFRGGFSQGWAVEKTLAGGVGWRPTGQPSNLVGIGLGWADPAASVLRPQYTAEAFYRFHITRNLAITPDIQAVIDPSTNPDESVLWVFSLRARVTF</sequence>
<dbReference type="Proteomes" id="UP001226084">
    <property type="component" value="Unassembled WGS sequence"/>
</dbReference>
<keyword evidence="2" id="KW-0732">Signal</keyword>